<feature type="non-terminal residue" evidence="4">
    <location>
        <position position="585"/>
    </location>
</feature>
<name>A0A7R9KG68_9ACAR</name>
<feature type="non-terminal residue" evidence="4">
    <location>
        <position position="1"/>
    </location>
</feature>
<dbReference type="EMBL" id="OC855139">
    <property type="protein sequence ID" value="CAD7621317.1"/>
    <property type="molecule type" value="Genomic_DNA"/>
</dbReference>
<evidence type="ECO:0000256" key="2">
    <source>
        <dbReference type="SAM" id="MobiDB-lite"/>
    </source>
</evidence>
<dbReference type="CDD" id="cd00882">
    <property type="entry name" value="Ras_like_GTPase"/>
    <property type="match status" value="1"/>
</dbReference>
<keyword evidence="1" id="KW-0342">GTP-binding</keyword>
<dbReference type="Gene3D" id="3.40.50.300">
    <property type="entry name" value="P-loop containing nucleotide triphosphate hydrolases"/>
    <property type="match status" value="1"/>
</dbReference>
<dbReference type="InterPro" id="IPR030379">
    <property type="entry name" value="G_SEPTIN_dom"/>
</dbReference>
<dbReference type="SUPFAM" id="SSF52540">
    <property type="entry name" value="P-loop containing nucleoside triphosphate hydrolases"/>
    <property type="match status" value="2"/>
</dbReference>
<accession>A0A7R9KG68</accession>
<dbReference type="PANTHER" id="PTHR32046:SF11">
    <property type="entry name" value="IMMUNE-ASSOCIATED NUCLEOTIDE-BINDING PROTEIN 10-LIKE"/>
    <property type="match status" value="1"/>
</dbReference>
<evidence type="ECO:0000313" key="4">
    <source>
        <dbReference type="EMBL" id="CAD7621317.1"/>
    </source>
</evidence>
<dbReference type="InterPro" id="IPR027417">
    <property type="entry name" value="P-loop_NTPase"/>
</dbReference>
<comment type="similarity">
    <text evidence="1">Belongs to the TRAFAC class TrmE-Era-EngA-EngB-Septin-like GTPase superfamily. Septin GTPase family.</text>
</comment>
<dbReference type="EMBL" id="CAJPIZ010000564">
    <property type="protein sequence ID" value="CAG2101747.1"/>
    <property type="molecule type" value="Genomic_DNA"/>
</dbReference>
<reference evidence="4" key="1">
    <citation type="submission" date="2020-11" db="EMBL/GenBank/DDBJ databases">
        <authorList>
            <person name="Tran Van P."/>
        </authorList>
    </citation>
    <scope>NUCLEOTIDE SEQUENCE</scope>
</reference>
<keyword evidence="1" id="KW-0547">Nucleotide-binding</keyword>
<feature type="domain" description="Septin-type G" evidence="3">
    <location>
        <begin position="98"/>
        <end position="218"/>
    </location>
</feature>
<keyword evidence="5" id="KW-1185">Reference proteome</keyword>
<organism evidence="4">
    <name type="scientific">Medioppia subpectinata</name>
    <dbReference type="NCBI Taxonomy" id="1979941"/>
    <lineage>
        <taxon>Eukaryota</taxon>
        <taxon>Metazoa</taxon>
        <taxon>Ecdysozoa</taxon>
        <taxon>Arthropoda</taxon>
        <taxon>Chelicerata</taxon>
        <taxon>Arachnida</taxon>
        <taxon>Acari</taxon>
        <taxon>Acariformes</taxon>
        <taxon>Sarcoptiformes</taxon>
        <taxon>Oribatida</taxon>
        <taxon>Brachypylina</taxon>
        <taxon>Oppioidea</taxon>
        <taxon>Oppiidae</taxon>
        <taxon>Medioppia</taxon>
    </lineage>
</organism>
<protein>
    <recommendedName>
        <fullName evidence="3">Septin-type G domain-containing protein</fullName>
    </recommendedName>
</protein>
<dbReference type="Pfam" id="PF00735">
    <property type="entry name" value="Septin"/>
    <property type="match status" value="1"/>
</dbReference>
<proteinExistence type="inferred from homology"/>
<gene>
    <name evidence="4" type="ORF">OSB1V03_LOCUS1789</name>
</gene>
<dbReference type="GO" id="GO:0005525">
    <property type="term" value="F:GTP binding"/>
    <property type="evidence" value="ECO:0007669"/>
    <property type="project" value="UniProtKB-KW"/>
</dbReference>
<feature type="region of interest" description="Disordered" evidence="2">
    <location>
        <begin position="49"/>
        <end position="69"/>
    </location>
</feature>
<evidence type="ECO:0000259" key="3">
    <source>
        <dbReference type="Pfam" id="PF00735"/>
    </source>
</evidence>
<dbReference type="OrthoDB" id="2386367at2759"/>
<sequence length="585" mass="66085">YEITLNINKIVSKLLHINKIVSKLLHTEYFTRYLTSNNQQIFNMSDTVPVQHGRTTDPTSSTNPKPKHNEPIYATVNKNMRSNVVPAMNCEEVSRKKEITIVLLGESGVGKSTFINALVNYLSYESLDAANGQPICIIPISFTLTNPTTWEPVKVTLGEHDMNENTDDPTKSATQYPKCYKFEDNNIVVNIIDTPGIGDTAGMDQDNRNMQNILDFISNYREINAFCVLLKPNEARLDVLFNAANNIIFLFTNSRSTHYMPGDSGPALMSILEQIRERPPNVDIPYNENTIYCFDSESFRYLVASVPPNNIEFDSRFKSTYIESWDRSAKECQRLFEYILQLTPHKVMDTLSLNNAKQIIQLLIKPLADITKNIADNVKQCETHKRRIKAEPGIVTKQNIPNEPKTVPAHHNTTRVKSVALTATAANGQELEMHGLDERIAELNAESETIINSMAMFACFLVNNALTACPDAFDDYVRHLVDSQADGTDADSRATIDRLEQLLNNYRHKKQTIIDNLPDGAVITAENVNECVEKLSMMTINGHLFRTMLNTELQTKVKNHVVHNEIIYNALPNTSYSLSKLFCNE</sequence>
<dbReference type="PROSITE" id="PS00675">
    <property type="entry name" value="SIGMA54_INTERACT_1"/>
    <property type="match status" value="1"/>
</dbReference>
<dbReference type="InterPro" id="IPR025662">
    <property type="entry name" value="Sigma_54_int_dom_ATP-bd_1"/>
</dbReference>
<evidence type="ECO:0000256" key="1">
    <source>
        <dbReference type="RuleBase" id="RU004560"/>
    </source>
</evidence>
<evidence type="ECO:0000313" key="5">
    <source>
        <dbReference type="Proteomes" id="UP000759131"/>
    </source>
</evidence>
<dbReference type="Proteomes" id="UP000759131">
    <property type="component" value="Unassembled WGS sequence"/>
</dbReference>
<dbReference type="AlphaFoldDB" id="A0A7R9KG68"/>
<dbReference type="PANTHER" id="PTHR32046">
    <property type="entry name" value="G DOMAIN-CONTAINING PROTEIN"/>
    <property type="match status" value="1"/>
</dbReference>